<dbReference type="PANTHER" id="PTHR21052">
    <property type="entry name" value="SPERMATOGENESIS ASSOCIATED 11-RELATED"/>
    <property type="match status" value="1"/>
</dbReference>
<evidence type="ECO:0000259" key="3">
    <source>
        <dbReference type="PROSITE" id="PS51471"/>
    </source>
</evidence>
<evidence type="ECO:0000313" key="4">
    <source>
        <dbReference type="EMBL" id="ACO10554.1"/>
    </source>
</evidence>
<dbReference type="Gene3D" id="2.60.120.590">
    <property type="entry name" value="Alpha-ketoglutarate-dependent dioxygenase AlkB-like"/>
    <property type="match status" value="1"/>
</dbReference>
<name>C1BNF1_CALRO</name>
<feature type="domain" description="Fe2OG dioxygenase" evidence="3">
    <location>
        <begin position="98"/>
        <end position="199"/>
    </location>
</feature>
<dbReference type="PROSITE" id="PS51471">
    <property type="entry name" value="FE2OG_OXY"/>
    <property type="match status" value="1"/>
</dbReference>
<organism evidence="4">
    <name type="scientific">Caligus rogercresseyi</name>
    <name type="common">Sea louse</name>
    <dbReference type="NCBI Taxonomy" id="217165"/>
    <lineage>
        <taxon>Eukaryota</taxon>
        <taxon>Metazoa</taxon>
        <taxon>Ecdysozoa</taxon>
        <taxon>Arthropoda</taxon>
        <taxon>Crustacea</taxon>
        <taxon>Multicrustacea</taxon>
        <taxon>Hexanauplia</taxon>
        <taxon>Copepoda</taxon>
        <taxon>Siphonostomatoida</taxon>
        <taxon>Caligidae</taxon>
        <taxon>Caligus</taxon>
    </lineage>
</organism>
<comment type="similarity">
    <text evidence="2">Belongs to the iron/ascorbate-dependent oxidoreductase family.</text>
</comment>
<dbReference type="InterPro" id="IPR032870">
    <property type="entry name" value="ALKBH7-like"/>
</dbReference>
<evidence type="ECO:0000256" key="1">
    <source>
        <dbReference type="ARBA" id="ARBA00001954"/>
    </source>
</evidence>
<dbReference type="GO" id="GO:0006974">
    <property type="term" value="P:DNA damage response"/>
    <property type="evidence" value="ECO:0007669"/>
    <property type="project" value="InterPro"/>
</dbReference>
<sequence>MRLISALLSTIRFSGPGWTKEPGLQSAFSSSFTLIPDFISPDEEKQLFREVEPVLKRLVFEKDHWDDAILHFRETEKKHWRKGNASIIQRIHDAAFESSDSIRPLAHILDLASNGLIKPHVDSIKFCGSTISVLSLLSSSIARFRVESDRETYVDVPLPARSLYILKGASRYDFTHEILGPEEDLNKGRRISIVIRNEVK</sequence>
<dbReference type="PANTHER" id="PTHR21052:SF0">
    <property type="entry name" value="ALPHA-KETOGLUTARATE-DEPENDENT DIOXYGENASE ALKB HOMOLOG 7, MITOCHONDRIAL"/>
    <property type="match status" value="1"/>
</dbReference>
<keyword evidence="2" id="KW-0408">Iron</keyword>
<dbReference type="GO" id="GO:0046872">
    <property type="term" value="F:metal ion binding"/>
    <property type="evidence" value="ECO:0007669"/>
    <property type="project" value="UniProtKB-KW"/>
</dbReference>
<dbReference type="InterPro" id="IPR005123">
    <property type="entry name" value="Oxoglu/Fe-dep_dioxygenase_dom"/>
</dbReference>
<dbReference type="GO" id="GO:0005759">
    <property type="term" value="C:mitochondrial matrix"/>
    <property type="evidence" value="ECO:0007669"/>
    <property type="project" value="TreeGrafter"/>
</dbReference>
<proteinExistence type="evidence at transcript level"/>
<reference evidence="4" key="1">
    <citation type="submission" date="2009-03" db="EMBL/GenBank/DDBJ databases">
        <title>Caligus rogercresseyi ESTs and full-length cDNAs.</title>
        <authorList>
            <person name="Yasuike M."/>
            <person name="von Schalburg K."/>
            <person name="Cooper G."/>
            <person name="Leong J."/>
            <person name="Jones S.R.M."/>
            <person name="Koop B.F."/>
        </authorList>
    </citation>
    <scope>NUCLEOTIDE SEQUENCE</scope>
    <source>
        <tissue evidence="4">Whole tissue</tissue>
    </source>
</reference>
<dbReference type="SUPFAM" id="SSF51197">
    <property type="entry name" value="Clavaminate synthase-like"/>
    <property type="match status" value="1"/>
</dbReference>
<protein>
    <submittedName>
        <fullName evidence="4">Alkylated DNA repair protein alkB homolog 7</fullName>
    </submittedName>
</protein>
<comment type="cofactor">
    <cofactor evidence="1">
        <name>Fe(2+)</name>
        <dbReference type="ChEBI" id="CHEBI:29033"/>
    </cofactor>
</comment>
<evidence type="ECO:0000256" key="2">
    <source>
        <dbReference type="RuleBase" id="RU003682"/>
    </source>
</evidence>
<dbReference type="GO" id="GO:0016491">
    <property type="term" value="F:oxidoreductase activity"/>
    <property type="evidence" value="ECO:0007669"/>
    <property type="project" value="UniProtKB-KW"/>
</dbReference>
<gene>
    <name evidence="4" type="primary">ALKB7</name>
</gene>
<dbReference type="GO" id="GO:0006631">
    <property type="term" value="P:fatty acid metabolic process"/>
    <property type="evidence" value="ECO:0007669"/>
    <property type="project" value="TreeGrafter"/>
</dbReference>
<keyword evidence="2" id="KW-0479">Metal-binding</keyword>
<dbReference type="EMBL" id="BT076130">
    <property type="protein sequence ID" value="ACO10554.1"/>
    <property type="molecule type" value="mRNA"/>
</dbReference>
<keyword evidence="2" id="KW-0560">Oxidoreductase</keyword>
<dbReference type="AlphaFoldDB" id="C1BNF1"/>
<accession>C1BNF1</accession>
<dbReference type="InterPro" id="IPR037151">
    <property type="entry name" value="AlkB-like_sf"/>
</dbReference>